<accession>A0A8J4RYV3</accession>
<feature type="region of interest" description="Disordered" evidence="1">
    <location>
        <begin position="1"/>
        <end position="22"/>
    </location>
</feature>
<sequence>MAQFWAKDRAKSDHAETAKEKRARYVASTNIDEIDNLISQNEVSLENFEVEDDWSSPQINVAQERKIVKPSRTAHSQSSLRAVPRPGNLRCSALIGLVTMANGGVEAGSRTPTKC</sequence>
<feature type="compositionally biased region" description="Basic and acidic residues" evidence="1">
    <location>
        <begin position="1"/>
        <end position="20"/>
    </location>
</feature>
<dbReference type="OrthoDB" id="611564at2759"/>
<keyword evidence="3" id="KW-1185">Reference proteome</keyword>
<dbReference type="EMBL" id="JRKL02000106">
    <property type="protein sequence ID" value="KAF3975095.1"/>
    <property type="molecule type" value="Genomic_DNA"/>
</dbReference>
<protein>
    <submittedName>
        <fullName evidence="2">Uncharacterized protein</fullName>
    </submittedName>
</protein>
<organism evidence="2 3">
    <name type="scientific">Castanea mollissima</name>
    <name type="common">Chinese chestnut</name>
    <dbReference type="NCBI Taxonomy" id="60419"/>
    <lineage>
        <taxon>Eukaryota</taxon>
        <taxon>Viridiplantae</taxon>
        <taxon>Streptophyta</taxon>
        <taxon>Embryophyta</taxon>
        <taxon>Tracheophyta</taxon>
        <taxon>Spermatophyta</taxon>
        <taxon>Magnoliopsida</taxon>
        <taxon>eudicotyledons</taxon>
        <taxon>Gunneridae</taxon>
        <taxon>Pentapetalae</taxon>
        <taxon>rosids</taxon>
        <taxon>fabids</taxon>
        <taxon>Fagales</taxon>
        <taxon>Fagaceae</taxon>
        <taxon>Castanea</taxon>
    </lineage>
</organism>
<proteinExistence type="predicted"/>
<name>A0A8J4RYV3_9ROSI</name>
<evidence type="ECO:0000313" key="3">
    <source>
        <dbReference type="Proteomes" id="UP000737018"/>
    </source>
</evidence>
<evidence type="ECO:0000313" key="2">
    <source>
        <dbReference type="EMBL" id="KAF3975095.1"/>
    </source>
</evidence>
<reference evidence="2" key="1">
    <citation type="submission" date="2020-03" db="EMBL/GenBank/DDBJ databases">
        <title>Castanea mollissima Vanexum genome sequencing.</title>
        <authorList>
            <person name="Staton M."/>
        </authorList>
    </citation>
    <scope>NUCLEOTIDE SEQUENCE</scope>
    <source>
        <tissue evidence="2">Leaf</tissue>
    </source>
</reference>
<comment type="caution">
    <text evidence="2">The sequence shown here is derived from an EMBL/GenBank/DDBJ whole genome shotgun (WGS) entry which is preliminary data.</text>
</comment>
<evidence type="ECO:0000256" key="1">
    <source>
        <dbReference type="SAM" id="MobiDB-lite"/>
    </source>
</evidence>
<dbReference type="AlphaFoldDB" id="A0A8J4RYV3"/>
<gene>
    <name evidence="2" type="ORF">CMV_001627</name>
</gene>
<dbReference type="Proteomes" id="UP000737018">
    <property type="component" value="Unassembled WGS sequence"/>
</dbReference>